<accession>A0A4S8Q8A3</accession>
<feature type="region of interest" description="Disordered" evidence="1">
    <location>
        <begin position="266"/>
        <end position="285"/>
    </location>
</feature>
<evidence type="ECO:0000313" key="2">
    <source>
        <dbReference type="EMBL" id="THV39611.1"/>
    </source>
</evidence>
<keyword evidence="3" id="KW-1185">Reference proteome</keyword>
<protein>
    <submittedName>
        <fullName evidence="2">Uncharacterized protein</fullName>
    </submittedName>
</protein>
<reference evidence="2 3" key="2">
    <citation type="submission" date="2019-05" db="EMBL/GenBank/DDBJ databases">
        <title>Glycomyces buryatensis sp. nov.</title>
        <authorList>
            <person name="Nikitina E."/>
        </authorList>
    </citation>
    <scope>NUCLEOTIDE SEQUENCE [LARGE SCALE GENOMIC DNA]</scope>
    <source>
        <strain evidence="2 3">18</strain>
    </source>
</reference>
<dbReference type="EMBL" id="STGY01000065">
    <property type="protein sequence ID" value="THV39611.1"/>
    <property type="molecule type" value="Genomic_DNA"/>
</dbReference>
<proteinExistence type="predicted"/>
<evidence type="ECO:0000313" key="3">
    <source>
        <dbReference type="Proteomes" id="UP000308760"/>
    </source>
</evidence>
<reference evidence="3" key="1">
    <citation type="submission" date="2019-04" db="EMBL/GenBank/DDBJ databases">
        <title>Nocardioides xinjiangensis sp. nov.</title>
        <authorList>
            <person name="Liu S."/>
        </authorList>
    </citation>
    <scope>NUCLEOTIDE SEQUENCE [LARGE SCALE GENOMIC DNA]</scope>
    <source>
        <strain evidence="3">18</strain>
    </source>
</reference>
<dbReference type="Proteomes" id="UP000308760">
    <property type="component" value="Unassembled WGS sequence"/>
</dbReference>
<gene>
    <name evidence="2" type="ORF">FAB82_17220</name>
</gene>
<sequence length="285" mass="30791">MSLEITVATDPSRRANVVHLVNPYPDTPQVELVSFADLSAYGPHTSVMSRLGDYTVDEAGATIIDFTPPLGVPVYYRATAGTNVVRSKPAVHGHGQYVWVKSKQFAGKPIGLLLKSAPQFSFNAEVNVFYGLSSATQGLGYGQAGVRRPGAVEFSFYTWTFEEAGRIRDLIRDNPLCIQWPGVVDEPLMVAPWYLLENVGRTAIGPPDQGMFEWTWSMSPVHATTRVFAEVTATYQTVLGGGWASYAEMEADADVGTYTHAQMAAVSHGGPPLPEGESGVPVGYS</sequence>
<dbReference type="OrthoDB" id="9995458at2"/>
<dbReference type="RefSeq" id="WP_136535778.1">
    <property type="nucleotide sequence ID" value="NZ_STGY01000065.1"/>
</dbReference>
<comment type="caution">
    <text evidence="2">The sequence shown here is derived from an EMBL/GenBank/DDBJ whole genome shotgun (WGS) entry which is preliminary data.</text>
</comment>
<dbReference type="AlphaFoldDB" id="A0A4S8Q8A3"/>
<organism evidence="2 3">
    <name type="scientific">Glycomyces buryatensis</name>
    <dbReference type="NCBI Taxonomy" id="2570927"/>
    <lineage>
        <taxon>Bacteria</taxon>
        <taxon>Bacillati</taxon>
        <taxon>Actinomycetota</taxon>
        <taxon>Actinomycetes</taxon>
        <taxon>Glycomycetales</taxon>
        <taxon>Glycomycetaceae</taxon>
        <taxon>Glycomyces</taxon>
    </lineage>
</organism>
<evidence type="ECO:0000256" key="1">
    <source>
        <dbReference type="SAM" id="MobiDB-lite"/>
    </source>
</evidence>
<name>A0A4S8Q8A3_9ACTN</name>